<dbReference type="EMBL" id="CAWUON010000055">
    <property type="protein sequence ID" value="CAK7270108.1"/>
    <property type="molecule type" value="Genomic_DNA"/>
</dbReference>
<evidence type="ECO:0000256" key="1">
    <source>
        <dbReference type="SAM" id="Coils"/>
    </source>
</evidence>
<dbReference type="Pfam" id="PF09816">
    <property type="entry name" value="EAF"/>
    <property type="match status" value="1"/>
</dbReference>
<feature type="coiled-coil region" evidence="1">
    <location>
        <begin position="594"/>
        <end position="633"/>
    </location>
</feature>
<feature type="compositionally biased region" description="Acidic residues" evidence="2">
    <location>
        <begin position="503"/>
        <end position="517"/>
    </location>
</feature>
<proteinExistence type="predicted"/>
<evidence type="ECO:0000256" key="2">
    <source>
        <dbReference type="SAM" id="MobiDB-lite"/>
    </source>
</evidence>
<feature type="compositionally biased region" description="Low complexity" evidence="2">
    <location>
        <begin position="534"/>
        <end position="563"/>
    </location>
</feature>
<comment type="caution">
    <text evidence="4">The sequence shown here is derived from an EMBL/GenBank/DDBJ whole genome shotgun (WGS) entry which is preliminary data.</text>
</comment>
<reference evidence="4 5" key="1">
    <citation type="submission" date="2024-01" db="EMBL/GenBank/DDBJ databases">
        <authorList>
            <person name="Allen C."/>
            <person name="Tagirdzhanova G."/>
        </authorList>
    </citation>
    <scope>NUCLEOTIDE SEQUENCE [LARGE SCALE GENOMIC DNA]</scope>
    <source>
        <strain evidence="4 5">CBS 119000</strain>
    </source>
</reference>
<feature type="compositionally biased region" description="Polar residues" evidence="2">
    <location>
        <begin position="254"/>
        <end position="265"/>
    </location>
</feature>
<feature type="region of interest" description="Disordered" evidence="2">
    <location>
        <begin position="53"/>
        <end position="74"/>
    </location>
</feature>
<sequence>MATSSLALQRAGLIDPTKPATYPVILGEDILSNGEPGNRGKAFTGIRYNFKPRHLTDNNTQRKSTLTSGGGSDGDFEVTFRDNSGGRYIYAGTRVSKNSKYVLIFDSKMRRFILHRLDSVFIMNMVDTPTNHDTAGLKKKHSHINETTKRPRPPRGANQLVRRPPPKKSSGGSTGPMRPMSKPLVRASPKPVAVLRSSHDIKKKDRRVPLNVPSDGSGPDPDRETKAARDVREQREAIVMTSARDARDNRKADSSFSRDASTTATPRGAREAALYQKSKALALSSRPREASKLSMETKASSDSREYREAADGKDASAKDSKFLKVPDSKARLPEKPRPIEKPDKAGKTDKSLASDRYQLPAKPVVRAGKDAGKNRKDAEDFSPTKEGKRTTAKPLSKSSSSDSPNDKTTKAKNVPLPLPMPSPATAPALADKKKKKKGIWEEEDDEEDDDGDIGLVIEYPGGPPSSRNRQATGSGAGDGGSGDSQRQLHMPTFDEFQLAGDADYMEDDAEDDGDMEGYWDPREDEKEAKVEKGASSASTVAPTPASSASKVAAKSAPKPAAKSTGTPKPGSAKHGVYKSAAVALDEDSDEDAMVDDLEAELENELEAELNKELQEEEARKKREADALLDAELEAAFMAQEEESEISEEE</sequence>
<feature type="compositionally biased region" description="Basic and acidic residues" evidence="2">
    <location>
        <begin position="519"/>
        <end position="532"/>
    </location>
</feature>
<keyword evidence="1" id="KW-0175">Coiled coil</keyword>
<gene>
    <name evidence="4" type="ORF">SEPCBS119000_003918</name>
</gene>
<feature type="domain" description="Transcription elongation factor Eaf N-terminal" evidence="3">
    <location>
        <begin position="22"/>
        <end position="129"/>
    </location>
</feature>
<keyword evidence="5" id="KW-1185">Reference proteome</keyword>
<accession>A0ABP0DP87</accession>
<evidence type="ECO:0000313" key="4">
    <source>
        <dbReference type="EMBL" id="CAK7270108.1"/>
    </source>
</evidence>
<evidence type="ECO:0000259" key="3">
    <source>
        <dbReference type="Pfam" id="PF09816"/>
    </source>
</evidence>
<feature type="compositionally biased region" description="Acidic residues" evidence="2">
    <location>
        <begin position="584"/>
        <end position="593"/>
    </location>
</feature>
<name>A0ABP0DP87_9PEZI</name>
<feature type="compositionally biased region" description="Acidic residues" evidence="2">
    <location>
        <begin position="441"/>
        <end position="452"/>
    </location>
</feature>
<protein>
    <recommendedName>
        <fullName evidence="3">Transcription elongation factor Eaf N-terminal domain-containing protein</fullName>
    </recommendedName>
</protein>
<dbReference type="Proteomes" id="UP001642502">
    <property type="component" value="Unassembled WGS sequence"/>
</dbReference>
<evidence type="ECO:0000313" key="5">
    <source>
        <dbReference type="Proteomes" id="UP001642502"/>
    </source>
</evidence>
<dbReference type="InterPro" id="IPR019194">
    <property type="entry name" value="Tscrpt_elong_fac_Eaf_N"/>
</dbReference>
<feature type="compositionally biased region" description="Basic and acidic residues" evidence="2">
    <location>
        <begin position="244"/>
        <end position="253"/>
    </location>
</feature>
<feature type="compositionally biased region" description="Basic and acidic residues" evidence="2">
    <location>
        <begin position="367"/>
        <end position="389"/>
    </location>
</feature>
<feature type="compositionally biased region" description="Basic and acidic residues" evidence="2">
    <location>
        <begin position="220"/>
        <end position="236"/>
    </location>
</feature>
<feature type="compositionally biased region" description="Basic and acidic residues" evidence="2">
    <location>
        <begin position="299"/>
        <end position="353"/>
    </location>
</feature>
<organism evidence="4 5">
    <name type="scientific">Sporothrix epigloea</name>
    <dbReference type="NCBI Taxonomy" id="1892477"/>
    <lineage>
        <taxon>Eukaryota</taxon>
        <taxon>Fungi</taxon>
        <taxon>Dikarya</taxon>
        <taxon>Ascomycota</taxon>
        <taxon>Pezizomycotina</taxon>
        <taxon>Sordariomycetes</taxon>
        <taxon>Sordariomycetidae</taxon>
        <taxon>Ophiostomatales</taxon>
        <taxon>Ophiostomataceae</taxon>
        <taxon>Sporothrix</taxon>
    </lineage>
</organism>
<feature type="compositionally biased region" description="Polar residues" evidence="2">
    <location>
        <begin position="57"/>
        <end position="67"/>
    </location>
</feature>
<feature type="region of interest" description="Disordered" evidence="2">
    <location>
        <begin position="131"/>
        <end position="593"/>
    </location>
</feature>
<feature type="compositionally biased region" description="Low complexity" evidence="2">
    <location>
        <begin position="392"/>
        <end position="403"/>
    </location>
</feature>